<gene>
    <name evidence="5" type="ORF">CspeluHIS016_0208120</name>
</gene>
<dbReference type="GO" id="GO:0030332">
    <property type="term" value="F:cyclin binding"/>
    <property type="evidence" value="ECO:0007669"/>
    <property type="project" value="TreeGrafter"/>
</dbReference>
<dbReference type="EMBL" id="BTCM01000002">
    <property type="protein sequence ID" value="GMK55756.1"/>
    <property type="molecule type" value="Genomic_DNA"/>
</dbReference>
<dbReference type="InterPro" id="IPR011009">
    <property type="entry name" value="Kinase-like_dom_sf"/>
</dbReference>
<dbReference type="Pfam" id="PF00069">
    <property type="entry name" value="Pkinase"/>
    <property type="match status" value="1"/>
</dbReference>
<dbReference type="GO" id="GO:0010468">
    <property type="term" value="P:regulation of gene expression"/>
    <property type="evidence" value="ECO:0007669"/>
    <property type="project" value="TreeGrafter"/>
</dbReference>
<keyword evidence="2" id="KW-0547">Nucleotide-binding</keyword>
<protein>
    <recommendedName>
        <fullName evidence="4">Protein kinase domain-containing protein</fullName>
    </recommendedName>
</protein>
<organism evidence="5 6">
    <name type="scientific">Cutaneotrichosporon spelunceum</name>
    <dbReference type="NCBI Taxonomy" id="1672016"/>
    <lineage>
        <taxon>Eukaryota</taxon>
        <taxon>Fungi</taxon>
        <taxon>Dikarya</taxon>
        <taxon>Basidiomycota</taxon>
        <taxon>Agaricomycotina</taxon>
        <taxon>Tremellomycetes</taxon>
        <taxon>Trichosporonales</taxon>
        <taxon>Trichosporonaceae</taxon>
        <taxon>Cutaneotrichosporon</taxon>
    </lineage>
</organism>
<proteinExistence type="inferred from homology"/>
<evidence type="ECO:0000256" key="1">
    <source>
        <dbReference type="ARBA" id="ARBA00006485"/>
    </source>
</evidence>
<dbReference type="PROSITE" id="PS00108">
    <property type="entry name" value="PROTEIN_KINASE_ST"/>
    <property type="match status" value="1"/>
</dbReference>
<evidence type="ECO:0000259" key="4">
    <source>
        <dbReference type="PROSITE" id="PS50011"/>
    </source>
</evidence>
<dbReference type="GO" id="GO:0007165">
    <property type="term" value="P:signal transduction"/>
    <property type="evidence" value="ECO:0007669"/>
    <property type="project" value="TreeGrafter"/>
</dbReference>
<dbReference type="GO" id="GO:0004693">
    <property type="term" value="F:cyclin-dependent protein serine/threonine kinase activity"/>
    <property type="evidence" value="ECO:0007669"/>
    <property type="project" value="TreeGrafter"/>
</dbReference>
<dbReference type="PANTHER" id="PTHR24056:SF576">
    <property type="entry name" value="SERINE_THREONINE-PROTEIN KINASE CSK1"/>
    <property type="match status" value="1"/>
</dbReference>
<dbReference type="GO" id="GO:0005737">
    <property type="term" value="C:cytoplasm"/>
    <property type="evidence" value="ECO:0007669"/>
    <property type="project" value="TreeGrafter"/>
</dbReference>
<dbReference type="InterPro" id="IPR008271">
    <property type="entry name" value="Ser/Thr_kinase_AS"/>
</dbReference>
<dbReference type="GO" id="GO:0000307">
    <property type="term" value="C:cyclin-dependent protein kinase holoenzyme complex"/>
    <property type="evidence" value="ECO:0007669"/>
    <property type="project" value="TreeGrafter"/>
</dbReference>
<dbReference type="PANTHER" id="PTHR24056">
    <property type="entry name" value="CELL DIVISION PROTEIN KINASE"/>
    <property type="match status" value="1"/>
</dbReference>
<dbReference type="PROSITE" id="PS50011">
    <property type="entry name" value="PROTEIN_KINASE_DOM"/>
    <property type="match status" value="1"/>
</dbReference>
<evidence type="ECO:0000256" key="3">
    <source>
        <dbReference type="ARBA" id="ARBA00022840"/>
    </source>
</evidence>
<comment type="caution">
    <text evidence="5">The sequence shown here is derived from an EMBL/GenBank/DDBJ whole genome shotgun (WGS) entry which is preliminary data.</text>
</comment>
<keyword evidence="6" id="KW-1185">Reference proteome</keyword>
<dbReference type="GO" id="GO:0010389">
    <property type="term" value="P:regulation of G2/M transition of mitotic cell cycle"/>
    <property type="evidence" value="ECO:0007669"/>
    <property type="project" value="TreeGrafter"/>
</dbReference>
<dbReference type="Gene3D" id="3.30.200.20">
    <property type="entry name" value="Phosphorylase Kinase, domain 1"/>
    <property type="match status" value="1"/>
</dbReference>
<name>A0AAD3TSP1_9TREE</name>
<reference evidence="5" key="2">
    <citation type="submission" date="2023-06" db="EMBL/GenBank/DDBJ databases">
        <authorList>
            <person name="Kobayashi Y."/>
            <person name="Kayamori A."/>
            <person name="Aoki K."/>
            <person name="Shiwa Y."/>
            <person name="Fujita N."/>
            <person name="Sugita T."/>
            <person name="Iwasaki W."/>
            <person name="Tanaka N."/>
            <person name="Takashima M."/>
        </authorList>
    </citation>
    <scope>NUCLEOTIDE SEQUENCE</scope>
    <source>
        <strain evidence="5">HIS016</strain>
    </source>
</reference>
<sequence length="339" mass="37268">MTTGRLLESGVQGDVYVVRRDTLVVVKVVHAPKDGDDPQLRPHNAAREAKLLASLRHPNIVTLLEYTYDGTHRLTLEALPLRLSRVAQHMADEGAFILVAHALFSALKFLHARGIAHRDIKPDNILLSTDGVPKLIDFSTAWIEGGGGDDGQGNMVCQIGTGPYRAPELLFGPHAYDARAIDLWAAGATLAEFYVVCSPLRNDYQSTPLCGTFFNATFGDLGLAGSIFDVLGTPTAETWPSFTSLPDAAKVRFDPRPPRGIRKELCAPDTPASVLEAVLRLDPAQRASAETVFSIVERHGEEYEWHGMVSIREHAMRKRQGLECFLETGEEFRSIDLWG</sequence>
<accession>A0AAD3TSP1</accession>
<keyword evidence="3" id="KW-0067">ATP-binding</keyword>
<dbReference type="GO" id="GO:0005524">
    <property type="term" value="F:ATP binding"/>
    <property type="evidence" value="ECO:0007669"/>
    <property type="project" value="UniProtKB-KW"/>
</dbReference>
<dbReference type="InterPro" id="IPR000719">
    <property type="entry name" value="Prot_kinase_dom"/>
</dbReference>
<dbReference type="InterPro" id="IPR050108">
    <property type="entry name" value="CDK"/>
</dbReference>
<dbReference type="SMART" id="SM00220">
    <property type="entry name" value="S_TKc"/>
    <property type="match status" value="1"/>
</dbReference>
<dbReference type="SUPFAM" id="SSF56112">
    <property type="entry name" value="Protein kinase-like (PK-like)"/>
    <property type="match status" value="1"/>
</dbReference>
<dbReference type="Proteomes" id="UP001222932">
    <property type="component" value="Unassembled WGS sequence"/>
</dbReference>
<evidence type="ECO:0000256" key="2">
    <source>
        <dbReference type="ARBA" id="ARBA00022741"/>
    </source>
</evidence>
<dbReference type="AlphaFoldDB" id="A0AAD3TSP1"/>
<evidence type="ECO:0000313" key="6">
    <source>
        <dbReference type="Proteomes" id="UP001222932"/>
    </source>
</evidence>
<evidence type="ECO:0000313" key="5">
    <source>
        <dbReference type="EMBL" id="GMK55756.1"/>
    </source>
</evidence>
<reference evidence="5" key="1">
    <citation type="journal article" date="2023" name="BMC Genomics">
        <title>Chromosome-level genome assemblies of Cutaneotrichosporon spp. (Trichosporonales, Basidiomycota) reveal imbalanced evolution between nucleotide sequences and chromosome synteny.</title>
        <authorList>
            <person name="Kobayashi Y."/>
            <person name="Kayamori A."/>
            <person name="Aoki K."/>
            <person name="Shiwa Y."/>
            <person name="Matsutani M."/>
            <person name="Fujita N."/>
            <person name="Sugita T."/>
            <person name="Iwasaki W."/>
            <person name="Tanaka N."/>
            <person name="Takashima M."/>
        </authorList>
    </citation>
    <scope>NUCLEOTIDE SEQUENCE</scope>
    <source>
        <strain evidence="5">HIS016</strain>
    </source>
</reference>
<feature type="domain" description="Protein kinase" evidence="4">
    <location>
        <begin position="1"/>
        <end position="309"/>
    </location>
</feature>
<dbReference type="Gene3D" id="1.10.510.10">
    <property type="entry name" value="Transferase(Phosphotransferase) domain 1"/>
    <property type="match status" value="1"/>
</dbReference>
<dbReference type="GO" id="GO:0000082">
    <property type="term" value="P:G1/S transition of mitotic cell cycle"/>
    <property type="evidence" value="ECO:0007669"/>
    <property type="project" value="TreeGrafter"/>
</dbReference>
<comment type="similarity">
    <text evidence="1">Belongs to the protein kinase superfamily. CMGC Ser/Thr protein kinase family. CDC2/CDKX subfamily.</text>
</comment>
<dbReference type="GO" id="GO:0005634">
    <property type="term" value="C:nucleus"/>
    <property type="evidence" value="ECO:0007669"/>
    <property type="project" value="TreeGrafter"/>
</dbReference>